<accession>T0LB35</accession>
<dbReference type="Proteomes" id="UP000015530">
    <property type="component" value="Unassembled WGS sequence"/>
</dbReference>
<dbReference type="AlphaFoldDB" id="T0LB35"/>
<evidence type="ECO:0000313" key="1">
    <source>
        <dbReference type="EMBL" id="EQB48931.1"/>
    </source>
</evidence>
<dbReference type="SUPFAM" id="SSF51735">
    <property type="entry name" value="NAD(P)-binding Rossmann-fold domains"/>
    <property type="match status" value="1"/>
</dbReference>
<evidence type="ECO:0008006" key="3">
    <source>
        <dbReference type="Google" id="ProtNLM"/>
    </source>
</evidence>
<dbReference type="InterPro" id="IPR036291">
    <property type="entry name" value="NAD(P)-bd_dom_sf"/>
</dbReference>
<sequence length="31" mass="3113">MKAAAEAGVEKVIFASSAAVYGDPVYLPSGI</sequence>
<protein>
    <recommendedName>
        <fullName evidence="3">NAD-dependent epimerase/dehydratase domain-containing protein</fullName>
    </recommendedName>
</protein>
<reference evidence="2" key="1">
    <citation type="journal article" date="2013" name="Mol. Plant Microbe Interact.">
        <title>Global aspects of pacC regulation of pathogenicity genes in Colletotrichum gloeosporioides as revealed by transcriptome analysis.</title>
        <authorList>
            <person name="Alkan N."/>
            <person name="Meng X."/>
            <person name="Friedlander G."/>
            <person name="Reuveni E."/>
            <person name="Sukno S."/>
            <person name="Sherman A."/>
            <person name="Thon M."/>
            <person name="Fluhr R."/>
            <person name="Prusky D."/>
        </authorList>
    </citation>
    <scope>NUCLEOTIDE SEQUENCE [LARGE SCALE GENOMIC DNA]</scope>
    <source>
        <strain evidence="2">Cg-14</strain>
    </source>
</reference>
<proteinExistence type="predicted"/>
<dbReference type="EMBL" id="AMYD01002472">
    <property type="protein sequence ID" value="EQB48931.1"/>
    <property type="molecule type" value="Genomic_DNA"/>
</dbReference>
<comment type="caution">
    <text evidence="1">The sequence shown here is derived from an EMBL/GenBank/DDBJ whole genome shotgun (WGS) entry which is preliminary data.</text>
</comment>
<gene>
    <name evidence="1" type="ORF">CGLO_11781</name>
</gene>
<dbReference type="HOGENOM" id="CLU_3399350_0_0_1"/>
<name>T0LB35_COLGC</name>
<organism evidence="1 2">
    <name type="scientific">Colletotrichum gloeosporioides (strain Cg-14)</name>
    <name type="common">Anthracnose fungus</name>
    <name type="synonym">Glomerella cingulata</name>
    <dbReference type="NCBI Taxonomy" id="1237896"/>
    <lineage>
        <taxon>Eukaryota</taxon>
        <taxon>Fungi</taxon>
        <taxon>Dikarya</taxon>
        <taxon>Ascomycota</taxon>
        <taxon>Pezizomycotina</taxon>
        <taxon>Sordariomycetes</taxon>
        <taxon>Hypocreomycetidae</taxon>
        <taxon>Glomerellales</taxon>
        <taxon>Glomerellaceae</taxon>
        <taxon>Colletotrichum</taxon>
        <taxon>Colletotrichum gloeosporioides species complex</taxon>
    </lineage>
</organism>
<evidence type="ECO:0000313" key="2">
    <source>
        <dbReference type="Proteomes" id="UP000015530"/>
    </source>
</evidence>
<dbReference type="Gene3D" id="3.40.50.720">
    <property type="entry name" value="NAD(P)-binding Rossmann-like Domain"/>
    <property type="match status" value="1"/>
</dbReference>